<sequence length="141" mass="15601">MDQGQLDTSNKRPRLSMSNSWGPGAPHGPVSLPHPVHSPLASAGQHPTPGQYQPLYPPRNPDPHPLHLHLPKPHLYTNIGLVTTLPTLTTVVTMSKSHTRPCKITDNLRPLQLKLHLRHKDIRPMVPLQTPSQPRILAATL</sequence>
<name>A0A9P1H232_9PEZI</name>
<reference evidence="2" key="1">
    <citation type="submission" date="2022-11" db="EMBL/GenBank/DDBJ databases">
        <authorList>
            <person name="Scott C."/>
            <person name="Bruce N."/>
        </authorList>
    </citation>
    <scope>NUCLEOTIDE SEQUENCE</scope>
</reference>
<keyword evidence="3" id="KW-1185">Reference proteome</keyword>
<dbReference type="Proteomes" id="UP000838763">
    <property type="component" value="Unassembled WGS sequence"/>
</dbReference>
<evidence type="ECO:0000313" key="3">
    <source>
        <dbReference type="Proteomes" id="UP000838763"/>
    </source>
</evidence>
<protein>
    <submittedName>
        <fullName evidence="2">Uncharacterized protein</fullName>
    </submittedName>
</protein>
<proteinExistence type="predicted"/>
<evidence type="ECO:0000256" key="1">
    <source>
        <dbReference type="SAM" id="MobiDB-lite"/>
    </source>
</evidence>
<comment type="caution">
    <text evidence="2">The sequence shown here is derived from an EMBL/GenBank/DDBJ whole genome shotgun (WGS) entry which is preliminary data.</text>
</comment>
<dbReference type="EMBL" id="CALLCH030000012">
    <property type="protein sequence ID" value="CAI4215252.1"/>
    <property type="molecule type" value="Genomic_DNA"/>
</dbReference>
<feature type="region of interest" description="Disordered" evidence="1">
    <location>
        <begin position="1"/>
        <end position="68"/>
    </location>
</feature>
<dbReference type="AlphaFoldDB" id="A0A9P1H232"/>
<evidence type="ECO:0000313" key="2">
    <source>
        <dbReference type="EMBL" id="CAI4215252.1"/>
    </source>
</evidence>
<accession>A0A9P1H232</accession>
<gene>
    <name evidence="2" type="ORF">PPNO1_LOCUS4966</name>
</gene>
<organism evidence="2 3">
    <name type="scientific">Parascedosporium putredinis</name>
    <dbReference type="NCBI Taxonomy" id="1442378"/>
    <lineage>
        <taxon>Eukaryota</taxon>
        <taxon>Fungi</taxon>
        <taxon>Dikarya</taxon>
        <taxon>Ascomycota</taxon>
        <taxon>Pezizomycotina</taxon>
        <taxon>Sordariomycetes</taxon>
        <taxon>Hypocreomycetidae</taxon>
        <taxon>Microascales</taxon>
        <taxon>Microascaceae</taxon>
        <taxon>Parascedosporium</taxon>
    </lineage>
</organism>